<dbReference type="InterPro" id="IPR001789">
    <property type="entry name" value="Sig_transdc_resp-reg_receiver"/>
</dbReference>
<keyword evidence="4 13" id="KW-0808">Transferase</keyword>
<dbReference type="SMART" id="SM00388">
    <property type="entry name" value="HisKA"/>
    <property type="match status" value="1"/>
</dbReference>
<dbReference type="InterPro" id="IPR011006">
    <property type="entry name" value="CheY-like_superfamily"/>
</dbReference>
<dbReference type="Proteomes" id="UP000789833">
    <property type="component" value="Unassembled WGS sequence"/>
</dbReference>
<keyword evidence="14" id="KW-1185">Reference proteome</keyword>
<proteinExistence type="predicted"/>
<evidence type="ECO:0000259" key="11">
    <source>
        <dbReference type="PROSITE" id="PS50109"/>
    </source>
</evidence>
<reference evidence="13 14" key="1">
    <citation type="submission" date="2021-10" db="EMBL/GenBank/DDBJ databases">
        <authorList>
            <person name="Criscuolo A."/>
        </authorList>
    </citation>
    <scope>NUCLEOTIDE SEQUENCE [LARGE SCALE GENOMIC DNA]</scope>
    <source>
        <strain evidence="14">CIP 111883</strain>
    </source>
</reference>
<dbReference type="EC" id="2.7.13.3" evidence="2"/>
<dbReference type="InterPro" id="IPR010559">
    <property type="entry name" value="Sig_transdc_His_kin_internal"/>
</dbReference>
<dbReference type="Pfam" id="PF00512">
    <property type="entry name" value="HisKA"/>
    <property type="match status" value="1"/>
</dbReference>
<comment type="caution">
    <text evidence="13">The sequence shown here is derived from an EMBL/GenBank/DDBJ whole genome shotgun (WGS) entry which is preliminary data.</text>
</comment>
<gene>
    <name evidence="13" type="primary">rcsC_1</name>
    <name evidence="13" type="ORF">BACCIP111883_01906</name>
</gene>
<keyword evidence="5" id="KW-0547">Nucleotide-binding</keyword>
<keyword evidence="10" id="KW-0812">Transmembrane</keyword>
<evidence type="ECO:0000256" key="1">
    <source>
        <dbReference type="ARBA" id="ARBA00000085"/>
    </source>
</evidence>
<dbReference type="InterPro" id="IPR004358">
    <property type="entry name" value="Sig_transdc_His_kin-like_C"/>
</dbReference>
<keyword evidence="6 13" id="KW-0418">Kinase</keyword>
<dbReference type="Gene3D" id="3.40.50.2300">
    <property type="match status" value="1"/>
</dbReference>
<dbReference type="SUPFAM" id="SSF55874">
    <property type="entry name" value="ATPase domain of HSP90 chaperone/DNA topoisomerase II/histidine kinase"/>
    <property type="match status" value="2"/>
</dbReference>
<dbReference type="SMART" id="SM00448">
    <property type="entry name" value="REC"/>
    <property type="match status" value="1"/>
</dbReference>
<comment type="catalytic activity">
    <reaction evidence="1">
        <text>ATP + protein L-histidine = ADP + protein N-phospho-L-histidine.</text>
        <dbReference type="EC" id="2.7.13.3"/>
    </reaction>
</comment>
<dbReference type="PANTHER" id="PTHR43047:SF72">
    <property type="entry name" value="OSMOSENSING HISTIDINE PROTEIN KINASE SLN1"/>
    <property type="match status" value="1"/>
</dbReference>
<evidence type="ECO:0000256" key="4">
    <source>
        <dbReference type="ARBA" id="ARBA00022679"/>
    </source>
</evidence>
<dbReference type="Pfam" id="PF02518">
    <property type="entry name" value="HATPase_c"/>
    <property type="match status" value="2"/>
</dbReference>
<feature type="transmembrane region" description="Helical" evidence="10">
    <location>
        <begin position="327"/>
        <end position="345"/>
    </location>
</feature>
<keyword evidence="3 9" id="KW-0597">Phosphoprotein</keyword>
<keyword evidence="7" id="KW-0067">ATP-binding</keyword>
<evidence type="ECO:0000256" key="7">
    <source>
        <dbReference type="ARBA" id="ARBA00022840"/>
    </source>
</evidence>
<dbReference type="Pfam" id="PF07695">
    <property type="entry name" value="7TMR-DISM_7TM"/>
    <property type="match status" value="1"/>
</dbReference>
<protein>
    <recommendedName>
        <fullName evidence="2">histidine kinase</fullName>
        <ecNumber evidence="2">2.7.13.3</ecNumber>
    </recommendedName>
</protein>
<feature type="domain" description="Histidine kinase" evidence="11">
    <location>
        <begin position="431"/>
        <end position="645"/>
    </location>
</feature>
<name>A0ABN8A7U8_9BACI</name>
<dbReference type="CDD" id="cd00082">
    <property type="entry name" value="HisKA"/>
    <property type="match status" value="1"/>
</dbReference>
<feature type="transmembrane region" description="Helical" evidence="10">
    <location>
        <begin position="5"/>
        <end position="24"/>
    </location>
</feature>
<evidence type="ECO:0000313" key="14">
    <source>
        <dbReference type="Proteomes" id="UP000789833"/>
    </source>
</evidence>
<feature type="transmembrane region" description="Helical" evidence="10">
    <location>
        <begin position="300"/>
        <end position="321"/>
    </location>
</feature>
<dbReference type="PRINTS" id="PR00344">
    <property type="entry name" value="BCTRLSENSOR"/>
</dbReference>
<evidence type="ECO:0000256" key="3">
    <source>
        <dbReference type="ARBA" id="ARBA00022553"/>
    </source>
</evidence>
<evidence type="ECO:0000256" key="2">
    <source>
        <dbReference type="ARBA" id="ARBA00012438"/>
    </source>
</evidence>
<dbReference type="Pfam" id="PF00072">
    <property type="entry name" value="Response_reg"/>
    <property type="match status" value="1"/>
</dbReference>
<dbReference type="RefSeq" id="WP_230501036.1">
    <property type="nucleotide sequence ID" value="NZ_CAKJTJ010000008.1"/>
</dbReference>
<dbReference type="InterPro" id="IPR003661">
    <property type="entry name" value="HisK_dim/P_dom"/>
</dbReference>
<accession>A0ABN8A7U8</accession>
<feature type="modified residue" description="4-aspartylphosphate" evidence="9">
    <location>
        <position position="729"/>
    </location>
</feature>
<feature type="domain" description="Response regulatory" evidence="12">
    <location>
        <begin position="679"/>
        <end position="796"/>
    </location>
</feature>
<dbReference type="PANTHER" id="PTHR43047">
    <property type="entry name" value="TWO-COMPONENT HISTIDINE PROTEIN KINASE"/>
    <property type="match status" value="1"/>
</dbReference>
<dbReference type="Gene3D" id="2.60.120.260">
    <property type="entry name" value="Galactose-binding domain-like"/>
    <property type="match status" value="1"/>
</dbReference>
<evidence type="ECO:0000256" key="9">
    <source>
        <dbReference type="PROSITE-ProRule" id="PRU00169"/>
    </source>
</evidence>
<dbReference type="Pfam" id="PF06580">
    <property type="entry name" value="His_kinase"/>
    <property type="match status" value="1"/>
</dbReference>
<dbReference type="InterPro" id="IPR036890">
    <property type="entry name" value="HATPase_C_sf"/>
</dbReference>
<dbReference type="InterPro" id="IPR036097">
    <property type="entry name" value="HisK_dim/P_sf"/>
</dbReference>
<dbReference type="CDD" id="cd16922">
    <property type="entry name" value="HATPase_EvgS-ArcB-TorS-like"/>
    <property type="match status" value="1"/>
</dbReference>
<organism evidence="13 14">
    <name type="scientific">Sutcliffiella rhizosphaerae</name>
    <dbReference type="NCBI Taxonomy" id="2880967"/>
    <lineage>
        <taxon>Bacteria</taxon>
        <taxon>Bacillati</taxon>
        <taxon>Bacillota</taxon>
        <taxon>Bacilli</taxon>
        <taxon>Bacillales</taxon>
        <taxon>Bacillaceae</taxon>
        <taxon>Sutcliffiella</taxon>
    </lineage>
</organism>
<evidence type="ECO:0000256" key="5">
    <source>
        <dbReference type="ARBA" id="ARBA00022741"/>
    </source>
</evidence>
<evidence type="ECO:0000256" key="6">
    <source>
        <dbReference type="ARBA" id="ARBA00022777"/>
    </source>
</evidence>
<dbReference type="Gene3D" id="3.30.565.10">
    <property type="entry name" value="Histidine kinase-like ATPase, C-terminal domain"/>
    <property type="match status" value="2"/>
</dbReference>
<dbReference type="GO" id="GO:0004673">
    <property type="term" value="F:protein histidine kinase activity"/>
    <property type="evidence" value="ECO:0007669"/>
    <property type="project" value="UniProtKB-EC"/>
</dbReference>
<dbReference type="Gene3D" id="1.10.287.130">
    <property type="match status" value="1"/>
</dbReference>
<dbReference type="InterPro" id="IPR011623">
    <property type="entry name" value="7TMR_DISM_rcpt_extracell_dom1"/>
</dbReference>
<dbReference type="SUPFAM" id="SSF52172">
    <property type="entry name" value="CheY-like"/>
    <property type="match status" value="1"/>
</dbReference>
<keyword evidence="10" id="KW-0472">Membrane</keyword>
<evidence type="ECO:0000256" key="10">
    <source>
        <dbReference type="SAM" id="Phobius"/>
    </source>
</evidence>
<feature type="transmembrane region" description="Helical" evidence="10">
    <location>
        <begin position="210"/>
        <end position="228"/>
    </location>
</feature>
<dbReference type="PROSITE" id="PS50109">
    <property type="entry name" value="HIS_KIN"/>
    <property type="match status" value="2"/>
</dbReference>
<evidence type="ECO:0000256" key="8">
    <source>
        <dbReference type="ARBA" id="ARBA00023012"/>
    </source>
</evidence>
<feature type="domain" description="Histidine kinase" evidence="11">
    <location>
        <begin position="907"/>
        <end position="1005"/>
    </location>
</feature>
<dbReference type="InterPro" id="IPR005467">
    <property type="entry name" value="His_kinase_dom"/>
</dbReference>
<keyword evidence="8" id="KW-0902">Two-component regulatory system</keyword>
<dbReference type="SUPFAM" id="SSF47384">
    <property type="entry name" value="Homodimeric domain of signal transducing histidine kinase"/>
    <property type="match status" value="1"/>
</dbReference>
<feature type="transmembrane region" description="Helical" evidence="10">
    <location>
        <begin position="235"/>
        <end position="252"/>
    </location>
</feature>
<dbReference type="EMBL" id="CAKJTJ010000008">
    <property type="protein sequence ID" value="CAG9621134.1"/>
    <property type="molecule type" value="Genomic_DNA"/>
</dbReference>
<evidence type="ECO:0000313" key="13">
    <source>
        <dbReference type="EMBL" id="CAG9621134.1"/>
    </source>
</evidence>
<feature type="transmembrane region" description="Helical" evidence="10">
    <location>
        <begin position="383"/>
        <end position="401"/>
    </location>
</feature>
<evidence type="ECO:0000259" key="12">
    <source>
        <dbReference type="PROSITE" id="PS50110"/>
    </source>
</evidence>
<keyword evidence="10" id="KW-1133">Transmembrane helix</keyword>
<feature type="transmembrane region" description="Helical" evidence="10">
    <location>
        <begin position="352"/>
        <end position="371"/>
    </location>
</feature>
<dbReference type="PROSITE" id="PS50110">
    <property type="entry name" value="RESPONSE_REGULATORY"/>
    <property type="match status" value="1"/>
</dbReference>
<dbReference type="SMART" id="SM00387">
    <property type="entry name" value="HATPase_c"/>
    <property type="match status" value="2"/>
</dbReference>
<sequence>MKRRILRILIGMIIITATIVSLHLKTSKTTEDVPTAIKGVIDLSDLELSENEPIKLNGEWEFVSGKLVNSEYFLSRTTPVYVTVPMLWTKYEVNNEPVSKYTSATYRLIVKPPQNVQSFGIKTSNIRMSNSIFVNGESIGQSGAPKEEKSYVLANTPYVSFFHSEEDEIEIIVHVANFHYATGGGIVSPIHFGDASSINKVREMELSYDWVMIASFSIVGLFFFGFYFHYRKDRSLLYFALFCFSIVLYWATHGEKILHHIFPEIPYNIFQKLQSTSNLVAIFTLAYFHHLLKEFTSEKLVKILITAGILLSATILLPVSINSHLQHVYSIYFLIVNLYVLYIQLKASIYKISGSFYLLIGSFTLFIYFIVETLNLGNMRMEQLPPVLPFIYLLTISLFIANRFTDTYRKNEELSQRLIQIDQFKDEFLAKTSHEFRTPLYSMITLLQTMLSKKNTESLTAHQEEKINFVIAKAKRLSSLVNDILDLVKVKRRELKLQIEEVDLYTNTYVITEVFTYILQKDVKIKNKIPRDIPFVLADENRLRQILYNLIDNAIKYTNHGSIQIKATKKNNQVIISIHDTGIGIEKDNIGMIFQDYEQLGRGVEGVGLGLSITKELVELQQGEIWVESEIGKGSIFSFSLPMSKKEVNESEGISHPFEGTKHTSLSFPFFHGNPNHKKIIIADDNHSNIKVLLESLKTENYYIIAVDNGTDVLRQLKLHADIDLVVLDIMMPGLSGYEVCRKIRESYSLTELPVLMLTAALLAEDMIAAFQSGANDFLHKPIDLAELKTRMNNLLVMKETAQSALNMEVAFLQAQIKPHFIYNVLNSIMSLSYIDIDQTRKLITNFANFLRGSFLFGNTDKWIPIHKEIAFVQSYVEIEKARYPDVFSFELHLEKELSGSIPPLFIQPLVENAIRHGVSRGKKIGLVVLTIEQNETDTTITISDNGTGMSKEKVENILSFKQQKEGVGLLNIMKRLKQYPQASFFLESAEQKGTTIKLVLPNKLVIKKEELS</sequence>
<dbReference type="InterPro" id="IPR003594">
    <property type="entry name" value="HATPase_dom"/>
</dbReference>